<name>A0ABS2R8J6_9BACI</name>
<keyword evidence="1" id="KW-0812">Transmembrane</keyword>
<sequence>MKLIGIILLMMISMTIFSIIIDIYLLGFGLRYAIIDWFRPFFVTTFTEKIIFSLYPLSIIVQPIVFYYQKRKQNVKNGR</sequence>
<dbReference type="RefSeq" id="WP_077113821.1">
    <property type="nucleotide sequence ID" value="NZ_JAFBFH010000015.1"/>
</dbReference>
<feature type="transmembrane region" description="Helical" evidence="1">
    <location>
        <begin position="50"/>
        <end position="69"/>
    </location>
</feature>
<dbReference type="Proteomes" id="UP000823485">
    <property type="component" value="Unassembled WGS sequence"/>
</dbReference>
<keyword evidence="3" id="KW-1185">Reference proteome</keyword>
<evidence type="ECO:0000313" key="2">
    <source>
        <dbReference type="EMBL" id="MBM7715504.1"/>
    </source>
</evidence>
<dbReference type="Pfam" id="PF26310">
    <property type="entry name" value="YczF"/>
    <property type="match status" value="1"/>
</dbReference>
<accession>A0ABS2R8J6</accession>
<protein>
    <submittedName>
        <fullName evidence="2">Uncharacterized protein</fullName>
    </submittedName>
</protein>
<evidence type="ECO:0000313" key="3">
    <source>
        <dbReference type="Proteomes" id="UP000823485"/>
    </source>
</evidence>
<gene>
    <name evidence="2" type="ORF">JOC94_002492</name>
</gene>
<organism evidence="2 3">
    <name type="scientific">Siminovitchia thermophila</name>
    <dbReference type="NCBI Taxonomy" id="1245522"/>
    <lineage>
        <taxon>Bacteria</taxon>
        <taxon>Bacillati</taxon>
        <taxon>Bacillota</taxon>
        <taxon>Bacilli</taxon>
        <taxon>Bacillales</taxon>
        <taxon>Bacillaceae</taxon>
        <taxon>Siminovitchia</taxon>
    </lineage>
</organism>
<keyword evidence="1" id="KW-1133">Transmembrane helix</keyword>
<keyword evidence="1" id="KW-0472">Membrane</keyword>
<proteinExistence type="predicted"/>
<evidence type="ECO:0000256" key="1">
    <source>
        <dbReference type="SAM" id="Phobius"/>
    </source>
</evidence>
<dbReference type="EMBL" id="JAFBFH010000015">
    <property type="protein sequence ID" value="MBM7715504.1"/>
    <property type="molecule type" value="Genomic_DNA"/>
</dbReference>
<reference evidence="2 3" key="1">
    <citation type="submission" date="2021-01" db="EMBL/GenBank/DDBJ databases">
        <title>Genomic Encyclopedia of Type Strains, Phase IV (KMG-IV): sequencing the most valuable type-strain genomes for metagenomic binning, comparative biology and taxonomic classification.</title>
        <authorList>
            <person name="Goeker M."/>
        </authorList>
    </citation>
    <scope>NUCLEOTIDE SEQUENCE [LARGE SCALE GENOMIC DNA]</scope>
    <source>
        <strain evidence="2 3">DSM 105453</strain>
    </source>
</reference>
<dbReference type="InterPro" id="IPR058725">
    <property type="entry name" value="YczF"/>
</dbReference>
<comment type="caution">
    <text evidence="2">The sequence shown here is derived from an EMBL/GenBank/DDBJ whole genome shotgun (WGS) entry which is preliminary data.</text>
</comment>
<feature type="transmembrane region" description="Helical" evidence="1">
    <location>
        <begin position="7"/>
        <end position="30"/>
    </location>
</feature>